<dbReference type="EMBL" id="CP028858">
    <property type="protein sequence ID" value="AWB27437.1"/>
    <property type="molecule type" value="Genomic_DNA"/>
</dbReference>
<feature type="domain" description="TQO small subunit DoxD" evidence="2">
    <location>
        <begin position="26"/>
        <end position="160"/>
    </location>
</feature>
<dbReference type="PANTHER" id="PTHR33452">
    <property type="entry name" value="OXIDOREDUCTASE CATD-RELATED"/>
    <property type="match status" value="1"/>
</dbReference>
<feature type="transmembrane region" description="Helical" evidence="1">
    <location>
        <begin position="93"/>
        <end position="122"/>
    </location>
</feature>
<protein>
    <submittedName>
        <fullName evidence="3">DoxX family protein</fullName>
    </submittedName>
</protein>
<dbReference type="InterPro" id="IPR007301">
    <property type="entry name" value="DoxD"/>
</dbReference>
<keyword evidence="4" id="KW-1185">Reference proteome</keyword>
<evidence type="ECO:0000313" key="3">
    <source>
        <dbReference type="EMBL" id="AWB27437.1"/>
    </source>
</evidence>
<keyword evidence="1" id="KW-0472">Membrane</keyword>
<keyword evidence="1" id="KW-1133">Transmembrane helix</keyword>
<keyword evidence="1" id="KW-0812">Transmembrane</keyword>
<feature type="transmembrane region" description="Helical" evidence="1">
    <location>
        <begin position="23"/>
        <end position="43"/>
    </location>
</feature>
<dbReference type="PANTHER" id="PTHR33452:SF1">
    <property type="entry name" value="INNER MEMBRANE PROTEIN YPHA-RELATED"/>
    <property type="match status" value="1"/>
</dbReference>
<organism evidence="3 4">
    <name type="scientific">Halococcoides cellulosivorans</name>
    <dbReference type="NCBI Taxonomy" id="1679096"/>
    <lineage>
        <taxon>Archaea</taxon>
        <taxon>Methanobacteriati</taxon>
        <taxon>Methanobacteriota</taxon>
        <taxon>Stenosarchaea group</taxon>
        <taxon>Halobacteria</taxon>
        <taxon>Halobacteriales</taxon>
        <taxon>Haloarculaceae</taxon>
        <taxon>Halococcoides</taxon>
    </lineage>
</organism>
<dbReference type="AlphaFoldDB" id="A0A2R4X0W2"/>
<dbReference type="Pfam" id="PF04173">
    <property type="entry name" value="DoxD"/>
    <property type="match status" value="1"/>
</dbReference>
<sequence length="175" mass="19060">MPDEINADLFGRDVSYQLPSNWLAYWTFMLRLIVGFWFFHAGITKFLGAEAFDASGYLKFAAQGTLMEGVVAPFASGAPLALVNLMIPLGETLIGLGLLVGLLVRTASFFGVMLMVFFVTINVGWGHGIVNSDLMGLLFFVTMIVLGAGRVWGLDAIVEDTAVVKQNPVLRYFLG</sequence>
<evidence type="ECO:0000256" key="1">
    <source>
        <dbReference type="SAM" id="Phobius"/>
    </source>
</evidence>
<dbReference type="InterPro" id="IPR051907">
    <property type="entry name" value="DoxX-like_oxidoreductase"/>
</dbReference>
<feature type="transmembrane region" description="Helical" evidence="1">
    <location>
        <begin position="134"/>
        <end position="153"/>
    </location>
</feature>
<dbReference type="KEGG" id="harc:HARCEL1_06825"/>
<evidence type="ECO:0000259" key="2">
    <source>
        <dbReference type="Pfam" id="PF04173"/>
    </source>
</evidence>
<dbReference type="RefSeq" id="WP_108381806.1">
    <property type="nucleotide sequence ID" value="NZ_CP028858.1"/>
</dbReference>
<evidence type="ECO:0000313" key="4">
    <source>
        <dbReference type="Proteomes" id="UP000244727"/>
    </source>
</evidence>
<gene>
    <name evidence="3" type="ORF">HARCEL1_06825</name>
</gene>
<dbReference type="Proteomes" id="UP000244727">
    <property type="component" value="Chromosome"/>
</dbReference>
<reference evidence="3 4" key="1">
    <citation type="submission" date="2018-04" db="EMBL/GenBank/DDBJ databases">
        <title>Halococcoides cellulosivorans gen. nov., sp. nov., an extremely halophilic cellulose-utilizing haloarchaeon from hypersaline lakes.</title>
        <authorList>
            <person name="Sorokin D.Y."/>
            <person name="Toshchakov S.V."/>
            <person name="Samarov N.I."/>
            <person name="Korzhenkov A."/>
            <person name="Kublanov I.V."/>
        </authorList>
    </citation>
    <scope>NUCLEOTIDE SEQUENCE [LARGE SCALE GENOMIC DNA]</scope>
    <source>
        <strain evidence="3 4">HArcel1</strain>
    </source>
</reference>
<name>A0A2R4X0W2_9EURY</name>
<dbReference type="GO" id="GO:0005886">
    <property type="term" value="C:plasma membrane"/>
    <property type="evidence" value="ECO:0007669"/>
    <property type="project" value="TreeGrafter"/>
</dbReference>
<proteinExistence type="predicted"/>
<dbReference type="GeneID" id="36512206"/>
<accession>A0A2R4X0W2</accession>